<reference evidence="2 3" key="1">
    <citation type="journal article" date="2013" name="Proc. Natl. Acad. Sci. U.S.A.">
        <title>Genome of an arbuscular mycorrhizal fungus provides insight into the oldest plant symbiosis.</title>
        <authorList>
            <person name="Tisserant E."/>
            <person name="Malbreil M."/>
            <person name="Kuo A."/>
            <person name="Kohler A."/>
            <person name="Symeonidi A."/>
            <person name="Balestrini R."/>
            <person name="Charron P."/>
            <person name="Duensing N."/>
            <person name="Frei Dit Frey N."/>
            <person name="Gianinazzi-Pearson V."/>
            <person name="Gilbert L.B."/>
            <person name="Handa Y."/>
            <person name="Herr J.R."/>
            <person name="Hijri M."/>
            <person name="Koul R."/>
            <person name="Kawaguchi M."/>
            <person name="Krajinski F."/>
            <person name="Lammers P.J."/>
            <person name="Masclaux F.G."/>
            <person name="Murat C."/>
            <person name="Morin E."/>
            <person name="Ndikumana S."/>
            <person name="Pagni M."/>
            <person name="Petitpierre D."/>
            <person name="Requena N."/>
            <person name="Rosikiewicz P."/>
            <person name="Riley R."/>
            <person name="Saito K."/>
            <person name="San Clemente H."/>
            <person name="Shapiro H."/>
            <person name="van Tuinen D."/>
            <person name="Becard G."/>
            <person name="Bonfante P."/>
            <person name="Paszkowski U."/>
            <person name="Shachar-Hill Y.Y."/>
            <person name="Tuskan G.A."/>
            <person name="Young P.W."/>
            <person name="Sanders I.R."/>
            <person name="Henrissat B."/>
            <person name="Rensing S.A."/>
            <person name="Grigoriev I.V."/>
            <person name="Corradi N."/>
            <person name="Roux C."/>
            <person name="Martin F."/>
        </authorList>
    </citation>
    <scope>NUCLEOTIDE SEQUENCE [LARGE SCALE GENOMIC DNA]</scope>
    <source>
        <strain evidence="2 3">DAOM 197198</strain>
    </source>
</reference>
<protein>
    <submittedName>
        <fullName evidence="2">Uncharacterized protein</fullName>
    </submittedName>
</protein>
<dbReference type="AlphaFoldDB" id="A0A2P4QH00"/>
<dbReference type="EMBL" id="AUPC02000045">
    <property type="protein sequence ID" value="POG76904.1"/>
    <property type="molecule type" value="Genomic_DNA"/>
</dbReference>
<evidence type="ECO:0000256" key="1">
    <source>
        <dbReference type="SAM" id="Coils"/>
    </source>
</evidence>
<sequence>MSDILTSLGIANAVSDIFHTLKKNVVSREDEIERLKAELEKCRDHLELKEEALVVQDKSNHSVGRYNLIRQDATSLQNSTLDLRTLKRQNLANIATERDQYQNLLNKENREYWEIAENRKRRINDLLMQNFALQLLNQRKNWQITVYRRNIRRWTVRYNHDTERWKRCHTASQTQNNNLQQQINNLQQKILILQNNGLLNQQPGMAWYPPPRFSDSAHEDVDNFIKDFRLYVTASGMTTNNAAGKQRVLAFFELCLTGKAADCNIAAEIALNNANIIAAHIAAPDGSYRNRSNYYSGT</sequence>
<dbReference type="VEuPathDB" id="FungiDB:RhiirFUN_021690"/>
<dbReference type="Proteomes" id="UP000018888">
    <property type="component" value="Unassembled WGS sequence"/>
</dbReference>
<organism evidence="2 3">
    <name type="scientific">Rhizophagus irregularis (strain DAOM 181602 / DAOM 197198 / MUCL 43194)</name>
    <name type="common">Arbuscular mycorrhizal fungus</name>
    <name type="synonym">Glomus intraradices</name>
    <dbReference type="NCBI Taxonomy" id="747089"/>
    <lineage>
        <taxon>Eukaryota</taxon>
        <taxon>Fungi</taxon>
        <taxon>Fungi incertae sedis</taxon>
        <taxon>Mucoromycota</taxon>
        <taxon>Glomeromycotina</taxon>
        <taxon>Glomeromycetes</taxon>
        <taxon>Glomerales</taxon>
        <taxon>Glomeraceae</taxon>
        <taxon>Rhizophagus</taxon>
    </lineage>
</organism>
<comment type="caution">
    <text evidence="2">The sequence shown here is derived from an EMBL/GenBank/DDBJ whole genome shotgun (WGS) entry which is preliminary data.</text>
</comment>
<gene>
    <name evidence="2" type="ORF">GLOIN_2v1871734</name>
</gene>
<accession>A0A2P4QH00</accession>
<keyword evidence="3" id="KW-1185">Reference proteome</keyword>
<evidence type="ECO:0000313" key="2">
    <source>
        <dbReference type="EMBL" id="POG76904.1"/>
    </source>
</evidence>
<feature type="coiled-coil region" evidence="1">
    <location>
        <begin position="169"/>
        <end position="196"/>
    </location>
</feature>
<reference evidence="2 3" key="2">
    <citation type="journal article" date="2018" name="New Phytol.">
        <title>High intraspecific genome diversity in the model arbuscular mycorrhizal symbiont Rhizophagus irregularis.</title>
        <authorList>
            <person name="Chen E.C.H."/>
            <person name="Morin E."/>
            <person name="Beaudet D."/>
            <person name="Noel J."/>
            <person name="Yildirir G."/>
            <person name="Ndikumana S."/>
            <person name="Charron P."/>
            <person name="St-Onge C."/>
            <person name="Giorgi J."/>
            <person name="Kruger M."/>
            <person name="Marton T."/>
            <person name="Ropars J."/>
            <person name="Grigoriev I.V."/>
            <person name="Hainaut M."/>
            <person name="Henrissat B."/>
            <person name="Roux C."/>
            <person name="Martin F."/>
            <person name="Corradi N."/>
        </authorList>
    </citation>
    <scope>NUCLEOTIDE SEQUENCE [LARGE SCALE GENOMIC DNA]</scope>
    <source>
        <strain evidence="2 3">DAOM 197198</strain>
    </source>
</reference>
<evidence type="ECO:0000313" key="3">
    <source>
        <dbReference type="Proteomes" id="UP000018888"/>
    </source>
</evidence>
<name>A0A2P4QH00_RHIID</name>
<feature type="coiled-coil region" evidence="1">
    <location>
        <begin position="18"/>
        <end position="52"/>
    </location>
</feature>
<keyword evidence="1" id="KW-0175">Coiled coil</keyword>
<proteinExistence type="predicted"/>